<accession>A0AAV9XFL4</accession>
<dbReference type="Gene3D" id="1.25.40.20">
    <property type="entry name" value="Ankyrin repeat-containing domain"/>
    <property type="match status" value="1"/>
</dbReference>
<organism evidence="1 2">
    <name type="scientific">Orbilia ellipsospora</name>
    <dbReference type="NCBI Taxonomy" id="2528407"/>
    <lineage>
        <taxon>Eukaryota</taxon>
        <taxon>Fungi</taxon>
        <taxon>Dikarya</taxon>
        <taxon>Ascomycota</taxon>
        <taxon>Pezizomycotina</taxon>
        <taxon>Orbiliomycetes</taxon>
        <taxon>Orbiliales</taxon>
        <taxon>Orbiliaceae</taxon>
        <taxon>Orbilia</taxon>
    </lineage>
</organism>
<evidence type="ECO:0000313" key="1">
    <source>
        <dbReference type="EMBL" id="KAK6540461.1"/>
    </source>
</evidence>
<protein>
    <recommendedName>
        <fullName evidence="3">Ankyrin</fullName>
    </recommendedName>
</protein>
<evidence type="ECO:0008006" key="3">
    <source>
        <dbReference type="Google" id="ProtNLM"/>
    </source>
</evidence>
<proteinExistence type="predicted"/>
<comment type="caution">
    <text evidence="1">The sequence shown here is derived from an EMBL/GenBank/DDBJ whole genome shotgun (WGS) entry which is preliminary data.</text>
</comment>
<reference evidence="1 2" key="1">
    <citation type="submission" date="2019-10" db="EMBL/GenBank/DDBJ databases">
        <authorList>
            <person name="Palmer J.M."/>
        </authorList>
    </citation>
    <scope>NUCLEOTIDE SEQUENCE [LARGE SCALE GENOMIC DNA]</scope>
    <source>
        <strain evidence="1 2">TWF694</strain>
    </source>
</reference>
<dbReference type="SUPFAM" id="SSF48403">
    <property type="entry name" value="Ankyrin repeat"/>
    <property type="match status" value="1"/>
</dbReference>
<evidence type="ECO:0000313" key="2">
    <source>
        <dbReference type="Proteomes" id="UP001365542"/>
    </source>
</evidence>
<sequence length="686" mass="76505">MEGPSGITTVFSPLESLPNELLDSILDFIVNHDHSVNAISCVNRFDYTPLSRLSQCSRCLYRRIGPVLYGTQDARNIALRYGCKKGNLKTIRKTVSQGARAGTVLMRVPQNTYAINRGYSVEFREILSLHFTLKARKLDAFKLLLELGAGVGPHDCTNKELRESQLKVFGQKLSHPRNVKFLEAIIEASKPTPDFSDSIDSPPQSYVIARALLFPDIVGWGSPQLLKKLLDNGAEINHAVLCKTNLGKELLPPLSAAALRGDSQIFHLLVARGAKVTVDSSEIKPHAKYVQMPSIMAARFMAKHHDTSTLQACVDAGVDINRPCHVDPDPGHPEAKHVCTTPLLTYLDSIESWDIPATARASTGLRPIDGVNYLIYTLGAKVQSPVMRLFKQRYSNRDQELHDRTFAGVPSPVELLLVKWGIESLEKPEFFSLIEFLIKHGGVGSDPARVLVRFEGQNKPSSGVDVEGLWQRFLTLLEPQLLELSQASKNALLRRVIVDKVGMRRRVAHPSNWVKVCAIGRASIDAIIRAGADINDISPPDMRTPLHEAVSWFIHTDCLTEESMHDHEATYSCPHTEEMAKTFGNFLSFLVSCGADPLKEDTNQYREEKTVFDTLLSPMKAGRIKFVGGTTERGLMHLVAKIRGTTEVTEYTGERKPYNTRFWLGGFRSRNWWPRDECSVVTEADT</sequence>
<dbReference type="InterPro" id="IPR036770">
    <property type="entry name" value="Ankyrin_rpt-contain_sf"/>
</dbReference>
<keyword evidence="2" id="KW-1185">Reference proteome</keyword>
<gene>
    <name evidence="1" type="ORF">TWF694_009255</name>
</gene>
<dbReference type="EMBL" id="JAVHJO010000005">
    <property type="protein sequence ID" value="KAK6540461.1"/>
    <property type="molecule type" value="Genomic_DNA"/>
</dbReference>
<dbReference type="Proteomes" id="UP001365542">
    <property type="component" value="Unassembled WGS sequence"/>
</dbReference>
<name>A0AAV9XFL4_9PEZI</name>
<dbReference type="AlphaFoldDB" id="A0AAV9XFL4"/>